<feature type="compositionally biased region" description="Basic and acidic residues" evidence="1">
    <location>
        <begin position="173"/>
        <end position="185"/>
    </location>
</feature>
<keyword evidence="4" id="KW-1185">Reference proteome</keyword>
<organism evidence="3 4">
    <name type="scientific">Solanum tuberosum</name>
    <name type="common">Potato</name>
    <dbReference type="NCBI Taxonomy" id="4113"/>
    <lineage>
        <taxon>Eukaryota</taxon>
        <taxon>Viridiplantae</taxon>
        <taxon>Streptophyta</taxon>
        <taxon>Embryophyta</taxon>
        <taxon>Tracheophyta</taxon>
        <taxon>Spermatophyta</taxon>
        <taxon>Magnoliopsida</taxon>
        <taxon>eudicotyledons</taxon>
        <taxon>Gunneridae</taxon>
        <taxon>Pentapetalae</taxon>
        <taxon>asterids</taxon>
        <taxon>lamiids</taxon>
        <taxon>Solanales</taxon>
        <taxon>Solanaceae</taxon>
        <taxon>Solanoideae</taxon>
        <taxon>Solaneae</taxon>
        <taxon>Solanum</taxon>
    </lineage>
</organism>
<dbReference type="InterPro" id="IPR054722">
    <property type="entry name" value="PolX-like_BBD"/>
</dbReference>
<dbReference type="EMBL" id="JAIVGD010000028">
    <property type="protein sequence ID" value="KAH0737627.1"/>
    <property type="molecule type" value="Genomic_DNA"/>
</dbReference>
<proteinExistence type="predicted"/>
<reference evidence="3 4" key="1">
    <citation type="journal article" date="2021" name="bioRxiv">
        <title>Chromosome-scale and haplotype-resolved genome assembly of a tetraploid potato cultivar.</title>
        <authorList>
            <person name="Sun H."/>
            <person name="Jiao W.-B."/>
            <person name="Krause K."/>
            <person name="Campoy J.A."/>
            <person name="Goel M."/>
            <person name="Folz-Donahue K."/>
            <person name="Kukat C."/>
            <person name="Huettel B."/>
            <person name="Schneeberger K."/>
        </authorList>
    </citation>
    <scope>NUCLEOTIDE SEQUENCE [LARGE SCALE GENOMIC DNA]</scope>
    <source>
        <strain evidence="3">SolTubOtavaFocal</strain>
        <tissue evidence="3">Leaves</tissue>
    </source>
</reference>
<name>A0ABQ7TTZ8_SOLTU</name>
<evidence type="ECO:0000313" key="3">
    <source>
        <dbReference type="EMBL" id="KAH0737627.1"/>
    </source>
</evidence>
<dbReference type="Pfam" id="PF22936">
    <property type="entry name" value="Pol_BBD"/>
    <property type="match status" value="1"/>
</dbReference>
<evidence type="ECO:0000259" key="2">
    <source>
        <dbReference type="Pfam" id="PF22936"/>
    </source>
</evidence>
<sequence length="185" mass="20099">MDYDKGTGWVIDSRATNQMTFDQSLLQAPNKPHRSHVSNANGVSSPVTSAGTVVLTSSLSLEHTLFVPSLSNNLLSVSQDLNSREIIGRGTKRGGLYYVDGGENKVEEQNWMLLLPDNSGTNSDNTWLSSTTLDQGILNQTVQQESEESPSPVPLVPTNNVPSDDVPEAQNMDTKDKKGAKQLKE</sequence>
<feature type="domain" description="Retrovirus-related Pol polyprotein from transposon TNT 1-94-like beta-barrel" evidence="2">
    <location>
        <begin position="9"/>
        <end position="79"/>
    </location>
</feature>
<evidence type="ECO:0000313" key="4">
    <source>
        <dbReference type="Proteomes" id="UP000826656"/>
    </source>
</evidence>
<protein>
    <recommendedName>
        <fullName evidence="2">Retrovirus-related Pol polyprotein from transposon TNT 1-94-like beta-barrel domain-containing protein</fullName>
    </recommendedName>
</protein>
<evidence type="ECO:0000256" key="1">
    <source>
        <dbReference type="SAM" id="MobiDB-lite"/>
    </source>
</evidence>
<accession>A0ABQ7TTZ8</accession>
<dbReference type="Proteomes" id="UP000826656">
    <property type="component" value="Unassembled WGS sequence"/>
</dbReference>
<feature type="region of interest" description="Disordered" evidence="1">
    <location>
        <begin position="141"/>
        <end position="185"/>
    </location>
</feature>
<gene>
    <name evidence="3" type="ORF">KY290_036332</name>
</gene>
<comment type="caution">
    <text evidence="3">The sequence shown here is derived from an EMBL/GenBank/DDBJ whole genome shotgun (WGS) entry which is preliminary data.</text>
</comment>